<evidence type="ECO:0000256" key="1">
    <source>
        <dbReference type="SAM" id="Coils"/>
    </source>
</evidence>
<reference evidence="2" key="1">
    <citation type="submission" date="2023-04" db="EMBL/GenBank/DDBJ databases">
        <title>Chromosome-level genome of Chaenocephalus aceratus.</title>
        <authorList>
            <person name="Park H."/>
        </authorList>
    </citation>
    <scope>NUCLEOTIDE SEQUENCE</scope>
    <source>
        <strain evidence="2">DE</strain>
        <tissue evidence="2">Muscle</tissue>
    </source>
</reference>
<proteinExistence type="predicted"/>
<evidence type="ECO:0000313" key="2">
    <source>
        <dbReference type="EMBL" id="KAK1906762.1"/>
    </source>
</evidence>
<dbReference type="PANTHER" id="PTHR11505">
    <property type="entry name" value="L1 TRANSPOSABLE ELEMENT-RELATED"/>
    <property type="match status" value="1"/>
</dbReference>
<sequence>MEAQGGGQATRADDTKSELASINSLLRGIATDVSSVKMGLEVLQSTVEKLGGRMSEAEARISNLEDVSNRRGASIDSTAAQVKKLQDKVTYLEDAGRRNNVRITGIPENAEKQDLPGFVLSIFAEKLDLEVDMGFELERACHAMHY</sequence>
<comment type="caution">
    <text evidence="2">The sequence shown here is derived from an EMBL/GenBank/DDBJ whole genome shotgun (WGS) entry which is preliminary data.</text>
</comment>
<feature type="coiled-coil region" evidence="1">
    <location>
        <begin position="40"/>
        <end position="67"/>
    </location>
</feature>
<accession>A0AAD9CQZ2</accession>
<gene>
    <name evidence="2" type="ORF">KUDE01_009158</name>
</gene>
<dbReference type="AlphaFoldDB" id="A0AAD9CQZ2"/>
<protein>
    <submittedName>
        <fullName evidence="2">Methyl-accepting chemotaxis protein McpB</fullName>
    </submittedName>
</protein>
<dbReference type="InterPro" id="IPR004244">
    <property type="entry name" value="Transposase_22"/>
</dbReference>
<keyword evidence="3" id="KW-1185">Reference proteome</keyword>
<dbReference type="Gene3D" id="3.30.70.1820">
    <property type="entry name" value="L1 transposable element, RRM domain"/>
    <property type="match status" value="1"/>
</dbReference>
<organism evidence="2 3">
    <name type="scientific">Dissostichus eleginoides</name>
    <name type="common">Patagonian toothfish</name>
    <name type="synonym">Dissostichus amissus</name>
    <dbReference type="NCBI Taxonomy" id="100907"/>
    <lineage>
        <taxon>Eukaryota</taxon>
        <taxon>Metazoa</taxon>
        <taxon>Chordata</taxon>
        <taxon>Craniata</taxon>
        <taxon>Vertebrata</taxon>
        <taxon>Euteleostomi</taxon>
        <taxon>Actinopterygii</taxon>
        <taxon>Neopterygii</taxon>
        <taxon>Teleostei</taxon>
        <taxon>Neoteleostei</taxon>
        <taxon>Acanthomorphata</taxon>
        <taxon>Eupercaria</taxon>
        <taxon>Perciformes</taxon>
        <taxon>Notothenioidei</taxon>
        <taxon>Nototheniidae</taxon>
        <taxon>Dissostichus</taxon>
    </lineage>
</organism>
<dbReference type="EMBL" id="JASDAP010000001">
    <property type="protein sequence ID" value="KAK1906762.1"/>
    <property type="molecule type" value="Genomic_DNA"/>
</dbReference>
<dbReference type="Gene3D" id="1.20.5.340">
    <property type="match status" value="1"/>
</dbReference>
<keyword evidence="1" id="KW-0175">Coiled coil</keyword>
<evidence type="ECO:0000313" key="3">
    <source>
        <dbReference type="Proteomes" id="UP001228049"/>
    </source>
</evidence>
<name>A0AAD9CQZ2_DISEL</name>
<dbReference type="Proteomes" id="UP001228049">
    <property type="component" value="Unassembled WGS sequence"/>
</dbReference>